<name>G8ZKK1_PYRAB</name>
<dbReference type="EMBL" id="HE613800">
    <property type="protein sequence ID" value="CCE70644.1"/>
    <property type="molecule type" value="Genomic_DNA"/>
</dbReference>
<accession>G8ZKK1</accession>
<gene>
    <name evidence="1" type="ordered locus">PAB0806.1n</name>
</gene>
<dbReference type="NCBIfam" id="NF041142">
    <property type="entry name" value="PCNA_Inhib"/>
    <property type="match status" value="1"/>
</dbReference>
<dbReference type="Proteomes" id="UP000009139">
    <property type="component" value="Chromosome"/>
</dbReference>
<protein>
    <submittedName>
        <fullName evidence="1">Uncharacterized protein</fullName>
    </submittedName>
</protein>
<sequence>MDRKLDDFININFSYTQEKRSAKKNVRKKLRETNLDSFLPEEHIEFFKNLRIGSKRIARKKIEGL</sequence>
<evidence type="ECO:0000313" key="1">
    <source>
        <dbReference type="EMBL" id="CCE70644.1"/>
    </source>
</evidence>
<evidence type="ECO:0000313" key="2">
    <source>
        <dbReference type="Proteomes" id="UP000009139"/>
    </source>
</evidence>
<dbReference type="RefSeq" id="WP_048146904.1">
    <property type="nucleotide sequence ID" value="NC_000868.1"/>
</dbReference>
<proteinExistence type="predicted"/>
<dbReference type="InterPro" id="IPR053615">
    <property type="entry name" value="PCNA-interact_regulator"/>
</dbReference>
<dbReference type="OrthoDB" id="101251at2157"/>
<dbReference type="AlphaFoldDB" id="G8ZKK1"/>
<organism evidence="1 2">
    <name type="scientific">Pyrococcus abyssi (strain GE5 / Orsay)</name>
    <dbReference type="NCBI Taxonomy" id="272844"/>
    <lineage>
        <taxon>Archaea</taxon>
        <taxon>Methanobacteriati</taxon>
        <taxon>Methanobacteriota</taxon>
        <taxon>Thermococci</taxon>
        <taxon>Thermococcales</taxon>
        <taxon>Thermococcaceae</taxon>
        <taxon>Pyrococcus</taxon>
    </lineage>
</organism>
<reference evidence="1 2" key="1">
    <citation type="journal article" date="2012" name="Curr. Microbiol.">
        <title>Re-annotation of two hyperthermophilic archaea Pyrococcus abyssi GE5 and Pyrococcus furiosus DSM 3638.</title>
        <authorList>
            <person name="Gao J."/>
            <person name="Wang J."/>
        </authorList>
    </citation>
    <scope>GENOME REANNOTATION</scope>
    <source>
        <strain evidence="2">GE5 / Orsay</strain>
    </source>
</reference>
<comment type="miscellaneous">
    <text evidence="1">The sequence shown here is derived from an EMBL/GenBank/DDBJ third party annotation (TPA) entry.</text>
</comment>